<proteinExistence type="predicted"/>
<name>A0A835IZY5_9ROSI</name>
<accession>A0A835IZY5</accession>
<dbReference type="OrthoDB" id="535916at2759"/>
<organism evidence="1 2">
    <name type="scientific">Salix dunnii</name>
    <dbReference type="NCBI Taxonomy" id="1413687"/>
    <lineage>
        <taxon>Eukaryota</taxon>
        <taxon>Viridiplantae</taxon>
        <taxon>Streptophyta</taxon>
        <taxon>Embryophyta</taxon>
        <taxon>Tracheophyta</taxon>
        <taxon>Spermatophyta</taxon>
        <taxon>Magnoliopsida</taxon>
        <taxon>eudicotyledons</taxon>
        <taxon>Gunneridae</taxon>
        <taxon>Pentapetalae</taxon>
        <taxon>rosids</taxon>
        <taxon>fabids</taxon>
        <taxon>Malpighiales</taxon>
        <taxon>Salicaceae</taxon>
        <taxon>Saliceae</taxon>
        <taxon>Salix</taxon>
    </lineage>
</organism>
<comment type="caution">
    <text evidence="1">The sequence shown here is derived from an EMBL/GenBank/DDBJ whole genome shotgun (WGS) entry which is preliminary data.</text>
</comment>
<keyword evidence="2" id="KW-1185">Reference proteome</keyword>
<reference evidence="1 2" key="1">
    <citation type="submission" date="2020-10" db="EMBL/GenBank/DDBJ databases">
        <title>Plant Genome Project.</title>
        <authorList>
            <person name="Zhang R.-G."/>
        </authorList>
    </citation>
    <scope>NUCLEOTIDE SEQUENCE [LARGE SCALE GENOMIC DNA]</scope>
    <source>
        <strain evidence="1">FAFU-HL-1</strain>
        <tissue evidence="1">Leaf</tissue>
    </source>
</reference>
<protein>
    <submittedName>
        <fullName evidence="1">Uncharacterized protein</fullName>
    </submittedName>
</protein>
<dbReference type="EMBL" id="JADGMS010000018">
    <property type="protein sequence ID" value="KAF9662042.1"/>
    <property type="molecule type" value="Genomic_DNA"/>
</dbReference>
<sequence length="207" mass="22446">MDNMSCISRGVSVVVVPHGTSSRSSRRVCGFVLVSHGTSRRSSSRGCGVVRASMVDSYESSSDFVKRMEQAWLISENFGTEIKFYAIGFLGWLNMDEIFDAIVSIYEKQTGFAYQNVCNACSNRCQSRVPLAIRMGKLNATGVGVQGSSFSAITCSVKFLPEIPIVLFVLEKGQRTALIVKELAFEPGGWGSLPFPSSSTVIQLSGS</sequence>
<dbReference type="Proteomes" id="UP000657918">
    <property type="component" value="Unassembled WGS sequence"/>
</dbReference>
<dbReference type="AlphaFoldDB" id="A0A835IZY5"/>
<evidence type="ECO:0000313" key="2">
    <source>
        <dbReference type="Proteomes" id="UP000657918"/>
    </source>
</evidence>
<evidence type="ECO:0000313" key="1">
    <source>
        <dbReference type="EMBL" id="KAF9662042.1"/>
    </source>
</evidence>
<gene>
    <name evidence="1" type="ORF">SADUNF_Sadunf18G0011900</name>
</gene>